<protein>
    <submittedName>
        <fullName evidence="2">Uncharacterized protein</fullName>
    </submittedName>
</protein>
<dbReference type="GeneID" id="30180252"/>
<feature type="region of interest" description="Disordered" evidence="1">
    <location>
        <begin position="394"/>
        <end position="449"/>
    </location>
</feature>
<feature type="compositionally biased region" description="Basic and acidic residues" evidence="1">
    <location>
        <begin position="272"/>
        <end position="298"/>
    </location>
</feature>
<reference evidence="2 3" key="1">
    <citation type="journal article" date="2016" name="Proc. Natl. Acad. Sci. U.S.A.">
        <title>Comparative genomics of biotechnologically important yeasts.</title>
        <authorList>
            <person name="Riley R."/>
            <person name="Haridas S."/>
            <person name="Wolfe K.H."/>
            <person name="Lopes M.R."/>
            <person name="Hittinger C.T."/>
            <person name="Goeker M."/>
            <person name="Salamov A.A."/>
            <person name="Wisecaver J.H."/>
            <person name="Long T.M."/>
            <person name="Calvey C.H."/>
            <person name="Aerts A.L."/>
            <person name="Barry K.W."/>
            <person name="Choi C."/>
            <person name="Clum A."/>
            <person name="Coughlan A.Y."/>
            <person name="Deshpande S."/>
            <person name="Douglass A.P."/>
            <person name="Hanson S.J."/>
            <person name="Klenk H.-P."/>
            <person name="LaButti K.M."/>
            <person name="Lapidus A."/>
            <person name="Lindquist E.A."/>
            <person name="Lipzen A.M."/>
            <person name="Meier-Kolthoff J.P."/>
            <person name="Ohm R.A."/>
            <person name="Otillar R.P."/>
            <person name="Pangilinan J.L."/>
            <person name="Peng Y."/>
            <person name="Rokas A."/>
            <person name="Rosa C.A."/>
            <person name="Scheuner C."/>
            <person name="Sibirny A.A."/>
            <person name="Slot J.C."/>
            <person name="Stielow J.B."/>
            <person name="Sun H."/>
            <person name="Kurtzman C.P."/>
            <person name="Blackwell M."/>
            <person name="Grigoriev I.V."/>
            <person name="Jeffries T.W."/>
        </authorList>
    </citation>
    <scope>NUCLEOTIDE SEQUENCE [LARGE SCALE GENOMIC DNA]</scope>
    <source>
        <strain evidence="2 3">NRRL Y-2026</strain>
    </source>
</reference>
<organism evidence="2 3">
    <name type="scientific">Pichia membranifaciens NRRL Y-2026</name>
    <dbReference type="NCBI Taxonomy" id="763406"/>
    <lineage>
        <taxon>Eukaryota</taxon>
        <taxon>Fungi</taxon>
        <taxon>Dikarya</taxon>
        <taxon>Ascomycota</taxon>
        <taxon>Saccharomycotina</taxon>
        <taxon>Pichiomycetes</taxon>
        <taxon>Pichiales</taxon>
        <taxon>Pichiaceae</taxon>
        <taxon>Pichia</taxon>
    </lineage>
</organism>
<dbReference type="EMBL" id="KV454001">
    <property type="protein sequence ID" value="ODQ48496.1"/>
    <property type="molecule type" value="Genomic_DNA"/>
</dbReference>
<dbReference type="AlphaFoldDB" id="A0A1E3NQZ6"/>
<sequence length="568" mass="63284">MVSNARSSKNKAKSSSTVSTYADPLMTLLHSSDLNRDKQLSETLYEYIDDITDMELKKWCIDSLTVLRNLEKIETQLDQWEFHTLDFTLEVNSQLHKTSSSSSYSTSSAAGSEKSDSIRRKLARRVLDKSVKLRDLLSQQKEGIDSSIFRARHLSSTSPAKVITDAGTILIELTMRIVKLGKHLDEQVTVGYSRAKLTIIGSELKKLVTSDPYIIDKDVVQNYTTFVNNLLNQLNMAVAHNDTVVLWESVAIIGDVEKMFESMKQNTSMAASKEKKPQGGETRSDRRQEQEAEHKGDGDGDGDGYGSRSPSLHDFSPEMVEIDSSPIVENSGLSNDSGLNTDTTLVNSEWGIYGDAKKEVTVAHISAKEIFHDDNDLIRTKITEHIPELIQAFNRQAPARAKPEARKETSASKADTTSTDTKEDWKPQESQHGPAEPEEQEQEQPKEEGSYFSSYFKPSILNAFYQPQLKEPIYVNKENLPGGRAKETVVENGNLLTNATVAVRLDQMSFDDRSKNELLERERGIRRQEAVLDSQLSAPRPTSSSLLNQLSSSVLAKSTWPAHPPGAA</sequence>
<feature type="compositionally biased region" description="Basic and acidic residues" evidence="1">
    <location>
        <begin position="420"/>
        <end position="429"/>
    </location>
</feature>
<feature type="compositionally biased region" description="Basic and acidic residues" evidence="1">
    <location>
        <begin position="401"/>
        <end position="410"/>
    </location>
</feature>
<accession>A0A1E3NQZ6</accession>
<gene>
    <name evidence="2" type="ORF">PICMEDRAFT_70127</name>
</gene>
<evidence type="ECO:0000256" key="1">
    <source>
        <dbReference type="SAM" id="MobiDB-lite"/>
    </source>
</evidence>
<evidence type="ECO:0000313" key="3">
    <source>
        <dbReference type="Proteomes" id="UP000094455"/>
    </source>
</evidence>
<dbReference type="Proteomes" id="UP000094455">
    <property type="component" value="Unassembled WGS sequence"/>
</dbReference>
<name>A0A1E3NQZ6_9ASCO</name>
<feature type="region of interest" description="Disordered" evidence="1">
    <location>
        <begin position="264"/>
        <end position="316"/>
    </location>
</feature>
<dbReference type="RefSeq" id="XP_019019609.1">
    <property type="nucleotide sequence ID" value="XM_019163565.1"/>
</dbReference>
<keyword evidence="3" id="KW-1185">Reference proteome</keyword>
<evidence type="ECO:0000313" key="2">
    <source>
        <dbReference type="EMBL" id="ODQ48496.1"/>
    </source>
</evidence>
<proteinExistence type="predicted"/>
<dbReference type="OrthoDB" id="4021219at2759"/>